<dbReference type="Proteomes" id="UP000318288">
    <property type="component" value="Unassembled WGS sequence"/>
</dbReference>
<name>A0A5C6EL44_9BACT</name>
<keyword evidence="2" id="KW-0732">Signal</keyword>
<evidence type="ECO:0008006" key="5">
    <source>
        <dbReference type="Google" id="ProtNLM"/>
    </source>
</evidence>
<dbReference type="AlphaFoldDB" id="A0A5C6EL44"/>
<reference evidence="3 4" key="1">
    <citation type="submission" date="2019-02" db="EMBL/GenBank/DDBJ databases">
        <title>Deep-cultivation of Planctomycetes and their phenomic and genomic characterization uncovers novel biology.</title>
        <authorList>
            <person name="Wiegand S."/>
            <person name="Jogler M."/>
            <person name="Boedeker C."/>
            <person name="Pinto D."/>
            <person name="Vollmers J."/>
            <person name="Rivas-Marin E."/>
            <person name="Kohn T."/>
            <person name="Peeters S.H."/>
            <person name="Heuer A."/>
            <person name="Rast P."/>
            <person name="Oberbeckmann S."/>
            <person name="Bunk B."/>
            <person name="Jeske O."/>
            <person name="Meyerdierks A."/>
            <person name="Storesund J.E."/>
            <person name="Kallscheuer N."/>
            <person name="Luecker S."/>
            <person name="Lage O.M."/>
            <person name="Pohl T."/>
            <person name="Merkel B.J."/>
            <person name="Hornburger P."/>
            <person name="Mueller R.-W."/>
            <person name="Bruemmer F."/>
            <person name="Labrenz M."/>
            <person name="Spormann A.M."/>
            <person name="Op Den Camp H."/>
            <person name="Overmann J."/>
            <person name="Amann R."/>
            <person name="Jetten M.S.M."/>
            <person name="Mascher T."/>
            <person name="Medema M.H."/>
            <person name="Devos D.P."/>
            <person name="Kaster A.-K."/>
            <person name="Ovreas L."/>
            <person name="Rohde M."/>
            <person name="Galperin M.Y."/>
            <person name="Jogler C."/>
        </authorList>
    </citation>
    <scope>NUCLEOTIDE SEQUENCE [LARGE SCALE GENOMIC DNA]</scope>
    <source>
        <strain evidence="3 4">Poly51</strain>
    </source>
</reference>
<accession>A0A5C6EL44</accession>
<feature type="chain" id="PRO_5022956937" description="Outer membrane efflux protein" evidence="2">
    <location>
        <begin position="20"/>
        <end position="532"/>
    </location>
</feature>
<dbReference type="EMBL" id="SJPW01000006">
    <property type="protein sequence ID" value="TWU48837.1"/>
    <property type="molecule type" value="Genomic_DNA"/>
</dbReference>
<dbReference type="RefSeq" id="WP_146460414.1">
    <property type="nucleotide sequence ID" value="NZ_SJPW01000006.1"/>
</dbReference>
<evidence type="ECO:0000256" key="2">
    <source>
        <dbReference type="SAM" id="SignalP"/>
    </source>
</evidence>
<comment type="caution">
    <text evidence="3">The sequence shown here is derived from an EMBL/GenBank/DDBJ whole genome shotgun (WGS) entry which is preliminary data.</text>
</comment>
<organism evidence="3 4">
    <name type="scientific">Rubripirellula tenax</name>
    <dbReference type="NCBI Taxonomy" id="2528015"/>
    <lineage>
        <taxon>Bacteria</taxon>
        <taxon>Pseudomonadati</taxon>
        <taxon>Planctomycetota</taxon>
        <taxon>Planctomycetia</taxon>
        <taxon>Pirellulales</taxon>
        <taxon>Pirellulaceae</taxon>
        <taxon>Rubripirellula</taxon>
    </lineage>
</organism>
<dbReference type="OrthoDB" id="269620at2"/>
<evidence type="ECO:0000256" key="1">
    <source>
        <dbReference type="SAM" id="MobiDB-lite"/>
    </source>
</evidence>
<keyword evidence="4" id="KW-1185">Reference proteome</keyword>
<proteinExistence type="predicted"/>
<evidence type="ECO:0000313" key="4">
    <source>
        <dbReference type="Proteomes" id="UP000318288"/>
    </source>
</evidence>
<protein>
    <recommendedName>
        <fullName evidence="5">Outer membrane efflux protein</fullName>
    </recommendedName>
</protein>
<feature type="region of interest" description="Disordered" evidence="1">
    <location>
        <begin position="37"/>
        <end position="57"/>
    </location>
</feature>
<feature type="signal peptide" evidence="2">
    <location>
        <begin position="1"/>
        <end position="19"/>
    </location>
</feature>
<gene>
    <name evidence="3" type="ORF">Poly51_47410</name>
</gene>
<sequence length="532" mass="59055" precursor="true">MRQLIFFVFTISMVSPAFAQRGALIEDLFRTIAEAQQKNQREPVPGPPPNFDPRQAGGASAINVRSREAAQFAENLVAFSRSIDPMVAELRDASQRNPAIRAVMPDAYRLAADTRALISRCDGLASLDPIAPAYSELDARWRQLSFGLRSMEGLSNQCTGAIRECDRLASTMCRQLNLEPQFVRHGLHDLMIIGATHMETLIDDLPLSNVSPAQAKQVEHDIRVMRGQLLKEADRIDDSTYDQVVTRFTDFVGHWSPVSEAVYAIGDPHLSRRLDRIRQCGDQTYALLWMPPPQNTKSLTASAHRLEQSLGEVLDQLTIRSMVNLDSREQAAVMERSRRMFRAAKELEEAVSAGGRRDQLAAQLTPIMQDWSYLVPVYAKVPRLNPATLTAIDQEMGVLGESLGVGGMIQFDPGSLIQIAAAIEGSSEYFLADARRYQRYLTPATFQREFVASAEEVYRHAKTLHAELSGRPDLGRLQREADHLLDGWQSLSQNVASLQQHGLSTSRAASLQRAHAEMAPSVAQITAALQGR</sequence>
<evidence type="ECO:0000313" key="3">
    <source>
        <dbReference type="EMBL" id="TWU48837.1"/>
    </source>
</evidence>